<dbReference type="Proteomes" id="UP000887574">
    <property type="component" value="Unplaced"/>
</dbReference>
<evidence type="ECO:0000313" key="2">
    <source>
        <dbReference type="Proteomes" id="UP000887574"/>
    </source>
</evidence>
<accession>A0A915CQ21</accession>
<feature type="transmembrane region" description="Helical" evidence="1">
    <location>
        <begin position="12"/>
        <end position="32"/>
    </location>
</feature>
<keyword evidence="1" id="KW-0812">Transmembrane</keyword>
<feature type="transmembrane region" description="Helical" evidence="1">
    <location>
        <begin position="120"/>
        <end position="143"/>
    </location>
</feature>
<protein>
    <submittedName>
        <fullName evidence="3">Uncharacterized protein</fullName>
    </submittedName>
</protein>
<organism evidence="2 3">
    <name type="scientific">Ditylenchus dipsaci</name>
    <dbReference type="NCBI Taxonomy" id="166011"/>
    <lineage>
        <taxon>Eukaryota</taxon>
        <taxon>Metazoa</taxon>
        <taxon>Ecdysozoa</taxon>
        <taxon>Nematoda</taxon>
        <taxon>Chromadorea</taxon>
        <taxon>Rhabditida</taxon>
        <taxon>Tylenchina</taxon>
        <taxon>Tylenchomorpha</taxon>
        <taxon>Sphaerularioidea</taxon>
        <taxon>Anguinidae</taxon>
        <taxon>Anguininae</taxon>
        <taxon>Ditylenchus</taxon>
    </lineage>
</organism>
<feature type="transmembrane region" description="Helical" evidence="1">
    <location>
        <begin position="85"/>
        <end position="108"/>
    </location>
</feature>
<proteinExistence type="predicted"/>
<evidence type="ECO:0000313" key="3">
    <source>
        <dbReference type="WBParaSite" id="jg11323"/>
    </source>
</evidence>
<keyword evidence="1" id="KW-0472">Membrane</keyword>
<sequence>MGCEYLKTVHGILSVLQTVLGLAALLAGFFVWNNGDVFFLFWMGEMRLLTLVLVILMTVWIISMAILLNQVFGTDVLEKLGKLKVLALHGLCALVVLVGAVIESYYYGQIISSSYYIPRLLFVMVSCWLLLITYVCQFGFVVLQ</sequence>
<name>A0A915CQ21_9BILA</name>
<keyword evidence="2" id="KW-1185">Reference proteome</keyword>
<reference evidence="3" key="1">
    <citation type="submission" date="2022-11" db="UniProtKB">
        <authorList>
            <consortium name="WormBaseParasite"/>
        </authorList>
    </citation>
    <scope>IDENTIFICATION</scope>
</reference>
<dbReference type="WBParaSite" id="jg11323">
    <property type="protein sequence ID" value="jg11323"/>
    <property type="gene ID" value="jg11323"/>
</dbReference>
<dbReference type="AlphaFoldDB" id="A0A915CQ21"/>
<keyword evidence="1" id="KW-1133">Transmembrane helix</keyword>
<evidence type="ECO:0000256" key="1">
    <source>
        <dbReference type="SAM" id="Phobius"/>
    </source>
</evidence>
<feature type="transmembrane region" description="Helical" evidence="1">
    <location>
        <begin position="52"/>
        <end position="73"/>
    </location>
</feature>